<gene>
    <name evidence="2" type="ORF">N7U62_16165</name>
</gene>
<dbReference type="RefSeq" id="WP_264139054.1">
    <property type="nucleotide sequence ID" value="NZ_JAOYOD010000001.1"/>
</dbReference>
<accession>A0ABT3CWZ4</accession>
<feature type="domain" description="DinB-like" evidence="1">
    <location>
        <begin position="40"/>
        <end position="170"/>
    </location>
</feature>
<protein>
    <submittedName>
        <fullName evidence="2">Metal-dependent hydrolase</fullName>
    </submittedName>
</protein>
<dbReference type="GO" id="GO:0016787">
    <property type="term" value="F:hydrolase activity"/>
    <property type="evidence" value="ECO:0007669"/>
    <property type="project" value="UniProtKB-KW"/>
</dbReference>
<name>A0ABT3CWZ4_9BACT</name>
<evidence type="ECO:0000313" key="2">
    <source>
        <dbReference type="EMBL" id="MCV9388218.1"/>
    </source>
</evidence>
<sequence length="181" mass="21428">MSESTMYSLKYPIGEFEKPAQITAEHISQWIEDIERFPIRIKELTHDLSTEQLKWPYRPRGWTIKQVVHHCADSHMNSLMRFKLALTEELPAIRPYFEDRWAELEDSLDDDLSYTQMLLEGLHYRWVKLLKSLTADDLKREFVHPEHGQQFSLAENIGIYAWHCNHHTAHVKQALELKGES</sequence>
<proteinExistence type="predicted"/>
<comment type="caution">
    <text evidence="2">The sequence shown here is derived from an EMBL/GenBank/DDBJ whole genome shotgun (WGS) entry which is preliminary data.</text>
</comment>
<dbReference type="NCBIfam" id="NF009807">
    <property type="entry name" value="PRK13291.1"/>
    <property type="match status" value="1"/>
</dbReference>
<dbReference type="InterPro" id="IPR034660">
    <property type="entry name" value="DinB/YfiT-like"/>
</dbReference>
<evidence type="ECO:0000313" key="3">
    <source>
        <dbReference type="Proteomes" id="UP001300692"/>
    </source>
</evidence>
<organism evidence="2 3">
    <name type="scientific">Reichenbachiella ulvae</name>
    <dbReference type="NCBI Taxonomy" id="2980104"/>
    <lineage>
        <taxon>Bacteria</taxon>
        <taxon>Pseudomonadati</taxon>
        <taxon>Bacteroidota</taxon>
        <taxon>Cytophagia</taxon>
        <taxon>Cytophagales</taxon>
        <taxon>Reichenbachiellaceae</taxon>
        <taxon>Reichenbachiella</taxon>
    </lineage>
</organism>
<dbReference type="Gene3D" id="1.20.120.450">
    <property type="entry name" value="dinb family like domain"/>
    <property type="match status" value="1"/>
</dbReference>
<evidence type="ECO:0000259" key="1">
    <source>
        <dbReference type="Pfam" id="PF12867"/>
    </source>
</evidence>
<reference evidence="2 3" key="1">
    <citation type="submission" date="2022-10" db="EMBL/GenBank/DDBJ databases">
        <title>Comparative genomics and taxonomic characterization of three novel marine species of genus Reichenbachiella exhibiting antioxidant and polysaccharide degradation activities.</title>
        <authorList>
            <person name="Muhammad N."/>
            <person name="Lee Y.-J."/>
            <person name="Ko J."/>
            <person name="Kim S.-G."/>
        </authorList>
    </citation>
    <scope>NUCLEOTIDE SEQUENCE [LARGE SCALE GENOMIC DNA]</scope>
    <source>
        <strain evidence="2 3">ABR2-5</strain>
    </source>
</reference>
<keyword evidence="3" id="KW-1185">Reference proteome</keyword>
<dbReference type="EMBL" id="JAOYOD010000001">
    <property type="protein sequence ID" value="MCV9388218.1"/>
    <property type="molecule type" value="Genomic_DNA"/>
</dbReference>
<dbReference type="Proteomes" id="UP001300692">
    <property type="component" value="Unassembled WGS sequence"/>
</dbReference>
<dbReference type="SUPFAM" id="SSF109854">
    <property type="entry name" value="DinB/YfiT-like putative metalloenzymes"/>
    <property type="match status" value="1"/>
</dbReference>
<dbReference type="InterPro" id="IPR024775">
    <property type="entry name" value="DinB-like"/>
</dbReference>
<keyword evidence="2" id="KW-0378">Hydrolase</keyword>
<dbReference type="Pfam" id="PF12867">
    <property type="entry name" value="DinB_2"/>
    <property type="match status" value="1"/>
</dbReference>